<dbReference type="InterPro" id="IPR000537">
    <property type="entry name" value="UbiA_prenyltransferase"/>
</dbReference>
<feature type="transmembrane region" description="Helical" evidence="12">
    <location>
        <begin position="85"/>
        <end position="107"/>
    </location>
</feature>
<dbReference type="PANTHER" id="PTHR11048:SF28">
    <property type="entry name" value="4-HYDROXYBENZOATE POLYPRENYLTRANSFERASE, MITOCHONDRIAL"/>
    <property type="match status" value="1"/>
</dbReference>
<dbReference type="PANTHER" id="PTHR11048">
    <property type="entry name" value="PRENYLTRANSFERASES"/>
    <property type="match status" value="1"/>
</dbReference>
<protein>
    <recommendedName>
        <fullName evidence="11">4-hydroxybenzoate octaprenyltransferase</fullName>
        <ecNumber evidence="11">2.5.1.39</ecNumber>
    </recommendedName>
</protein>
<keyword evidence="7" id="KW-0831">Ubiquinone biosynthesis</keyword>
<evidence type="ECO:0000256" key="3">
    <source>
        <dbReference type="ARBA" id="ARBA00005985"/>
    </source>
</evidence>
<dbReference type="Gene3D" id="1.20.120.1780">
    <property type="entry name" value="UbiA prenyltransferase"/>
    <property type="match status" value="1"/>
</dbReference>
<keyword evidence="9 12" id="KW-1133">Transmembrane helix</keyword>
<organism evidence="13 14">
    <name type="scientific">Candidatus Nitrospira allomarina</name>
    <dbReference type="NCBI Taxonomy" id="3020900"/>
    <lineage>
        <taxon>Bacteria</taxon>
        <taxon>Pseudomonadati</taxon>
        <taxon>Nitrospirota</taxon>
        <taxon>Nitrospiria</taxon>
        <taxon>Nitrospirales</taxon>
        <taxon>Nitrospiraceae</taxon>
        <taxon>Nitrospira</taxon>
    </lineage>
</organism>
<evidence type="ECO:0000256" key="11">
    <source>
        <dbReference type="NCBIfam" id="TIGR01474"/>
    </source>
</evidence>
<dbReference type="InterPro" id="IPR006370">
    <property type="entry name" value="HB_polyprenyltransferase-like"/>
</dbReference>
<evidence type="ECO:0000256" key="8">
    <source>
        <dbReference type="ARBA" id="ARBA00022692"/>
    </source>
</evidence>
<keyword evidence="10 12" id="KW-0472">Membrane</keyword>
<feature type="transmembrane region" description="Helical" evidence="12">
    <location>
        <begin position="43"/>
        <end position="64"/>
    </location>
</feature>
<evidence type="ECO:0000256" key="12">
    <source>
        <dbReference type="SAM" id="Phobius"/>
    </source>
</evidence>
<keyword evidence="8 12" id="KW-0812">Transmembrane</keyword>
<keyword evidence="6 13" id="KW-0808">Transferase</keyword>
<dbReference type="Pfam" id="PF01040">
    <property type="entry name" value="UbiA"/>
    <property type="match status" value="1"/>
</dbReference>
<keyword evidence="14" id="KW-1185">Reference proteome</keyword>
<dbReference type="FunFam" id="1.20.120.1780:FF:000001">
    <property type="entry name" value="4-hydroxybenzoate octaprenyltransferase"/>
    <property type="match status" value="1"/>
</dbReference>
<dbReference type="FunFam" id="1.10.357.140:FF:000008">
    <property type="entry name" value="4-hydroxybenzoate octaprenyltransferase"/>
    <property type="match status" value="1"/>
</dbReference>
<dbReference type="KEGG" id="nall:PP769_06305"/>
<evidence type="ECO:0000256" key="9">
    <source>
        <dbReference type="ARBA" id="ARBA00022989"/>
    </source>
</evidence>
<gene>
    <name evidence="13" type="primary">ubiA</name>
    <name evidence="13" type="ORF">PP769_06305</name>
</gene>
<keyword evidence="4" id="KW-1003">Cell membrane</keyword>
<dbReference type="Gene3D" id="1.10.357.140">
    <property type="entry name" value="UbiA prenyltransferase"/>
    <property type="match status" value="1"/>
</dbReference>
<evidence type="ECO:0000313" key="13">
    <source>
        <dbReference type="EMBL" id="WNM59372.1"/>
    </source>
</evidence>
<sequence>MPSSVAFANLIRLFNQTGTLLLLFPTLWSLFLASEGWPSLKLLIIFILGSFLMRSAGVIMNDLADRSFDREVQRTRHRPLASGQLAPSQAIAFLVVLLGLAAILLLFLNPLTLALSPVALVLAGVYPFCKRFIHFPQFVLGLAFGWGGVLAWAAVRNELDLSAWVLFAATVCWAMVYDTIYAIQDKDDDQRIGVKSTAILFGSFTWLGVGIAALIMLGCLALVARINHLGVEYSFTLVGVAVILGYQVLLLRSKISGKKALSLFKQHIWVGVLILGGILMGL</sequence>
<name>A0AA96GDL8_9BACT</name>
<feature type="transmembrane region" description="Helical" evidence="12">
    <location>
        <begin position="233"/>
        <end position="251"/>
    </location>
</feature>
<evidence type="ECO:0000256" key="4">
    <source>
        <dbReference type="ARBA" id="ARBA00022475"/>
    </source>
</evidence>
<accession>A0AA96GDL8</accession>
<feature type="transmembrane region" description="Helical" evidence="12">
    <location>
        <begin position="263"/>
        <end position="281"/>
    </location>
</feature>
<dbReference type="EC" id="2.5.1.39" evidence="11"/>
<evidence type="ECO:0000256" key="7">
    <source>
        <dbReference type="ARBA" id="ARBA00022688"/>
    </source>
</evidence>
<dbReference type="GO" id="GO:0008412">
    <property type="term" value="F:4-hydroxybenzoate polyprenyltransferase activity"/>
    <property type="evidence" value="ECO:0007669"/>
    <property type="project" value="UniProtKB-UniRule"/>
</dbReference>
<evidence type="ECO:0000256" key="6">
    <source>
        <dbReference type="ARBA" id="ARBA00022679"/>
    </source>
</evidence>
<evidence type="ECO:0000256" key="1">
    <source>
        <dbReference type="ARBA" id="ARBA00001946"/>
    </source>
</evidence>
<dbReference type="GO" id="GO:0005886">
    <property type="term" value="C:plasma membrane"/>
    <property type="evidence" value="ECO:0007669"/>
    <property type="project" value="TreeGrafter"/>
</dbReference>
<comment type="cofactor">
    <cofactor evidence="1">
        <name>Mg(2+)</name>
        <dbReference type="ChEBI" id="CHEBI:18420"/>
    </cofactor>
</comment>
<evidence type="ECO:0000256" key="5">
    <source>
        <dbReference type="ARBA" id="ARBA00022519"/>
    </source>
</evidence>
<dbReference type="InterPro" id="IPR044878">
    <property type="entry name" value="UbiA_sf"/>
</dbReference>
<dbReference type="CDD" id="cd13959">
    <property type="entry name" value="PT_UbiA_COQ2"/>
    <property type="match status" value="1"/>
</dbReference>
<feature type="transmembrane region" description="Helical" evidence="12">
    <location>
        <begin position="204"/>
        <end position="227"/>
    </location>
</feature>
<dbReference type="GO" id="GO:0006744">
    <property type="term" value="P:ubiquinone biosynthetic process"/>
    <property type="evidence" value="ECO:0007669"/>
    <property type="project" value="UniProtKB-UniRule"/>
</dbReference>
<dbReference type="Proteomes" id="UP001302719">
    <property type="component" value="Chromosome"/>
</dbReference>
<dbReference type="NCBIfam" id="TIGR01474">
    <property type="entry name" value="ubiA_proteo"/>
    <property type="match status" value="1"/>
</dbReference>
<comment type="similarity">
    <text evidence="3">Belongs to the UbiA prenyltransferase family.</text>
</comment>
<proteinExistence type="inferred from homology"/>
<evidence type="ECO:0000256" key="10">
    <source>
        <dbReference type="ARBA" id="ARBA00023136"/>
    </source>
</evidence>
<dbReference type="AlphaFoldDB" id="A0AA96GDL8"/>
<evidence type="ECO:0000256" key="2">
    <source>
        <dbReference type="ARBA" id="ARBA00004141"/>
    </source>
</evidence>
<reference evidence="13 14" key="1">
    <citation type="submission" date="2023-01" db="EMBL/GenBank/DDBJ databases">
        <title>Cultivation and genomic characterization of new, ubiquitous marine nitrite-oxidizing bacteria from the Nitrospirales.</title>
        <authorList>
            <person name="Mueller A.J."/>
            <person name="Daebeler A."/>
            <person name="Herbold C.W."/>
            <person name="Kirkegaard R.H."/>
            <person name="Daims H."/>
        </authorList>
    </citation>
    <scope>NUCLEOTIDE SEQUENCE [LARGE SCALE GENOMIC DNA]</scope>
    <source>
        <strain evidence="13 14">VA</strain>
    </source>
</reference>
<keyword evidence="5" id="KW-0997">Cell inner membrane</keyword>
<dbReference type="RefSeq" id="WP_312646107.1">
    <property type="nucleotide sequence ID" value="NZ_CP116967.1"/>
</dbReference>
<feature type="transmembrane region" description="Helical" evidence="12">
    <location>
        <begin position="161"/>
        <end position="183"/>
    </location>
</feature>
<dbReference type="HAMAP" id="MF_01635">
    <property type="entry name" value="UbiA"/>
    <property type="match status" value="1"/>
</dbReference>
<evidence type="ECO:0000313" key="14">
    <source>
        <dbReference type="Proteomes" id="UP001302719"/>
    </source>
</evidence>
<comment type="subcellular location">
    <subcellularLocation>
        <location evidence="2">Membrane</location>
        <topology evidence="2">Multi-pass membrane protein</topology>
    </subcellularLocation>
</comment>
<dbReference type="EMBL" id="CP116967">
    <property type="protein sequence ID" value="WNM59372.1"/>
    <property type="molecule type" value="Genomic_DNA"/>
</dbReference>
<dbReference type="InterPro" id="IPR039653">
    <property type="entry name" value="Prenyltransferase"/>
</dbReference>
<feature type="transmembrane region" description="Helical" evidence="12">
    <location>
        <begin position="138"/>
        <end position="155"/>
    </location>
</feature>
<dbReference type="InterPro" id="IPR030470">
    <property type="entry name" value="UbiA_prenylTrfase_CS"/>
</dbReference>
<dbReference type="PROSITE" id="PS00943">
    <property type="entry name" value="UBIA"/>
    <property type="match status" value="1"/>
</dbReference>